<gene>
    <name evidence="2" type="ORF">A0J61_02142</name>
</gene>
<dbReference type="InParanoid" id="A0A1C7NL11"/>
<accession>A0A1C7NL11</accession>
<evidence type="ECO:0000313" key="3">
    <source>
        <dbReference type="Proteomes" id="UP000093000"/>
    </source>
</evidence>
<evidence type="ECO:0000256" key="1">
    <source>
        <dbReference type="SAM" id="MobiDB-lite"/>
    </source>
</evidence>
<protein>
    <submittedName>
        <fullName evidence="2">Uncharacterized protein</fullName>
    </submittedName>
</protein>
<dbReference type="AlphaFoldDB" id="A0A1C7NL11"/>
<feature type="compositionally biased region" description="Polar residues" evidence="1">
    <location>
        <begin position="85"/>
        <end position="94"/>
    </location>
</feature>
<keyword evidence="3" id="KW-1185">Reference proteome</keyword>
<name>A0A1C7NL11_9FUNG</name>
<sequence length="103" mass="11693">MLPVKLQFYCGRLYSNPNYSISSPDLGNDFDLGNDCKTRLPYHNAATHQHVSDLTAPIQRLRKELRRELPQGLSLELNVQEATMDEQNAKSTRQAEVPNDHGN</sequence>
<comment type="caution">
    <text evidence="2">The sequence shown here is derived from an EMBL/GenBank/DDBJ whole genome shotgun (WGS) entry which is preliminary data.</text>
</comment>
<organism evidence="2 3">
    <name type="scientific">Choanephora cucurbitarum</name>
    <dbReference type="NCBI Taxonomy" id="101091"/>
    <lineage>
        <taxon>Eukaryota</taxon>
        <taxon>Fungi</taxon>
        <taxon>Fungi incertae sedis</taxon>
        <taxon>Mucoromycota</taxon>
        <taxon>Mucoromycotina</taxon>
        <taxon>Mucoromycetes</taxon>
        <taxon>Mucorales</taxon>
        <taxon>Mucorineae</taxon>
        <taxon>Choanephoraceae</taxon>
        <taxon>Choanephoroideae</taxon>
        <taxon>Choanephora</taxon>
    </lineage>
</organism>
<reference evidence="2 3" key="1">
    <citation type="submission" date="2016-03" db="EMBL/GenBank/DDBJ databases">
        <title>Choanephora cucurbitarum.</title>
        <authorList>
            <person name="Min B."/>
            <person name="Park H."/>
            <person name="Park J.-H."/>
            <person name="Shin H.-D."/>
            <person name="Choi I.-G."/>
        </authorList>
    </citation>
    <scope>NUCLEOTIDE SEQUENCE [LARGE SCALE GENOMIC DNA]</scope>
    <source>
        <strain evidence="2 3">KUS-F28377</strain>
    </source>
</reference>
<dbReference type="Proteomes" id="UP000093000">
    <property type="component" value="Unassembled WGS sequence"/>
</dbReference>
<evidence type="ECO:0000313" key="2">
    <source>
        <dbReference type="EMBL" id="OBZ89811.1"/>
    </source>
</evidence>
<proteinExistence type="predicted"/>
<dbReference type="EMBL" id="LUGH01000077">
    <property type="protein sequence ID" value="OBZ89811.1"/>
    <property type="molecule type" value="Genomic_DNA"/>
</dbReference>
<feature type="region of interest" description="Disordered" evidence="1">
    <location>
        <begin position="80"/>
        <end position="103"/>
    </location>
</feature>